<dbReference type="InterPro" id="IPR012245">
    <property type="entry name" value="MoaB"/>
</dbReference>
<gene>
    <name evidence="2" type="ORF">Metlim_1520</name>
</gene>
<dbReference type="EMBL" id="CM001436">
    <property type="protein sequence ID" value="EHQ35621.1"/>
    <property type="molecule type" value="Genomic_DNA"/>
</dbReference>
<dbReference type="RefSeq" id="WP_004077376.1">
    <property type="nucleotide sequence ID" value="NZ_CM001436.1"/>
</dbReference>
<dbReference type="Gene3D" id="3.40.980.10">
    <property type="entry name" value="MoaB/Mog-like domain"/>
    <property type="match status" value="1"/>
</dbReference>
<organism evidence="2 3">
    <name type="scientific">Methanoplanus limicola DSM 2279</name>
    <dbReference type="NCBI Taxonomy" id="937775"/>
    <lineage>
        <taxon>Archaea</taxon>
        <taxon>Methanobacteriati</taxon>
        <taxon>Methanobacteriota</taxon>
        <taxon>Stenosarchaea group</taxon>
        <taxon>Methanomicrobia</taxon>
        <taxon>Methanomicrobiales</taxon>
        <taxon>Methanomicrobiaceae</taxon>
        <taxon>Methanoplanus</taxon>
    </lineage>
</organism>
<dbReference type="GO" id="GO:0006777">
    <property type="term" value="P:Mo-molybdopterin cofactor biosynthetic process"/>
    <property type="evidence" value="ECO:0007669"/>
    <property type="project" value="InterPro"/>
</dbReference>
<sequence length="167" mass="18309">MDPSHITKVTINAGVITVSTTRDKDTDTSGKIICDLFKLHNINVNYYEIVPDIEEEIIKSLNKALESSNYIVFNGGTGITPDDCTIEAIEPLLQKKIDGFGEYFRLKSFDDVGTRAILSRAIAGIIEKKAVFCIPGSNAAVKLAMEKIILKEASHIITHAGKSLKNK</sequence>
<dbReference type="Proteomes" id="UP000005741">
    <property type="component" value="Chromosome"/>
</dbReference>
<dbReference type="FunCoup" id="H1Z3M2">
    <property type="interactions" value="88"/>
</dbReference>
<dbReference type="Pfam" id="PF00994">
    <property type="entry name" value="MoCF_biosynth"/>
    <property type="match status" value="1"/>
</dbReference>
<proteinExistence type="predicted"/>
<dbReference type="SMART" id="SM00852">
    <property type="entry name" value="MoCF_biosynth"/>
    <property type="match status" value="1"/>
</dbReference>
<keyword evidence="3" id="KW-1185">Reference proteome</keyword>
<feature type="domain" description="MoaB/Mog" evidence="1">
    <location>
        <begin position="14"/>
        <end position="156"/>
    </location>
</feature>
<dbReference type="HOGENOM" id="CLU_077358_2_3_2"/>
<accession>H1Z3M2</accession>
<dbReference type="PANTHER" id="PTHR43232:SF2">
    <property type="entry name" value="MOLYBDENUM COFACTOR BIOSYNTHESIS PROTEIN B"/>
    <property type="match status" value="1"/>
</dbReference>
<dbReference type="PIRSF" id="PIRSF006443">
    <property type="entry name" value="MoaB"/>
    <property type="match status" value="1"/>
</dbReference>
<dbReference type="GO" id="GO:0005829">
    <property type="term" value="C:cytosol"/>
    <property type="evidence" value="ECO:0007669"/>
    <property type="project" value="TreeGrafter"/>
</dbReference>
<evidence type="ECO:0000313" key="3">
    <source>
        <dbReference type="Proteomes" id="UP000005741"/>
    </source>
</evidence>
<dbReference type="InParanoid" id="H1Z3M2"/>
<name>H1Z3M2_9EURY</name>
<dbReference type="OrthoDB" id="205337at2157"/>
<dbReference type="InterPro" id="IPR001453">
    <property type="entry name" value="MoaB/Mog_dom"/>
</dbReference>
<dbReference type="PANTHER" id="PTHR43232">
    <property type="entry name" value="MOLYBDENUM COFACTOR BIOSYNTHESIS PROTEIN B"/>
    <property type="match status" value="1"/>
</dbReference>
<dbReference type="FunFam" id="3.40.980.10:FF:000006">
    <property type="entry name" value="Molybdenum cofactor biosynthesis protein B"/>
    <property type="match status" value="1"/>
</dbReference>
<evidence type="ECO:0000259" key="1">
    <source>
        <dbReference type="SMART" id="SM00852"/>
    </source>
</evidence>
<dbReference type="NCBIfam" id="TIGR00177">
    <property type="entry name" value="molyb_syn"/>
    <property type="match status" value="1"/>
</dbReference>
<protein>
    <submittedName>
        <fullName evidence="2">Molybdenum cofactor synthesis domain protein</fullName>
    </submittedName>
</protein>
<dbReference type="SUPFAM" id="SSF53218">
    <property type="entry name" value="Molybdenum cofactor biosynthesis proteins"/>
    <property type="match status" value="1"/>
</dbReference>
<dbReference type="InterPro" id="IPR036425">
    <property type="entry name" value="MoaB/Mog-like_dom_sf"/>
</dbReference>
<dbReference type="CDD" id="cd00886">
    <property type="entry name" value="MogA_MoaB"/>
    <property type="match status" value="1"/>
</dbReference>
<reference evidence="2 3" key="1">
    <citation type="submission" date="2011-10" db="EMBL/GenBank/DDBJ databases">
        <title>The Improved High-Quality Draft genome of Methanoplanus limicola DSM 2279.</title>
        <authorList>
            <consortium name="US DOE Joint Genome Institute (JGI-PGF)"/>
            <person name="Lucas S."/>
            <person name="Copeland A."/>
            <person name="Lapidus A."/>
            <person name="Glavina del Rio T."/>
            <person name="Dalin E."/>
            <person name="Tice H."/>
            <person name="Bruce D."/>
            <person name="Goodwin L."/>
            <person name="Pitluck S."/>
            <person name="Peters L."/>
            <person name="Mikhailova N."/>
            <person name="Lu M."/>
            <person name="Kyrpides N."/>
            <person name="Mavromatis K."/>
            <person name="Ivanova N."/>
            <person name="Markowitz V."/>
            <person name="Cheng J.-F."/>
            <person name="Hugenholtz P."/>
            <person name="Woyke T."/>
            <person name="Wu D."/>
            <person name="Wirth R."/>
            <person name="Brambilla E.-M."/>
            <person name="Klenk H.-P."/>
            <person name="Eisen J.A."/>
        </authorList>
    </citation>
    <scope>NUCLEOTIDE SEQUENCE [LARGE SCALE GENOMIC DNA]</scope>
    <source>
        <strain evidence="2 3">DSM 2279</strain>
    </source>
</reference>
<dbReference type="STRING" id="937775.Metlim_1520"/>
<evidence type="ECO:0000313" key="2">
    <source>
        <dbReference type="EMBL" id="EHQ35621.1"/>
    </source>
</evidence>
<dbReference type="AlphaFoldDB" id="H1Z3M2"/>